<evidence type="ECO:0000256" key="2">
    <source>
        <dbReference type="SAM" id="Phobius"/>
    </source>
</evidence>
<feature type="transmembrane region" description="Helical" evidence="2">
    <location>
        <begin position="59"/>
        <end position="78"/>
    </location>
</feature>
<keyword evidence="2" id="KW-0472">Membrane</keyword>
<feature type="transmembrane region" description="Helical" evidence="2">
    <location>
        <begin position="7"/>
        <end position="25"/>
    </location>
</feature>
<feature type="region of interest" description="Disordered" evidence="1">
    <location>
        <begin position="120"/>
        <end position="156"/>
    </location>
</feature>
<feature type="transmembrane region" description="Helical" evidence="2">
    <location>
        <begin position="238"/>
        <end position="263"/>
    </location>
</feature>
<accession>A0AAQ3TE10</accession>
<reference evidence="3 4" key="1">
    <citation type="submission" date="2024-02" db="EMBL/GenBank/DDBJ databases">
        <title>High-quality chromosome-scale genome assembly of Pensacola bahiagrass (Paspalum notatum Flugge var. saurae).</title>
        <authorList>
            <person name="Vega J.M."/>
            <person name="Podio M."/>
            <person name="Orjuela J."/>
            <person name="Siena L.A."/>
            <person name="Pessino S.C."/>
            <person name="Combes M.C."/>
            <person name="Mariac C."/>
            <person name="Albertini E."/>
            <person name="Pupilli F."/>
            <person name="Ortiz J.P.A."/>
            <person name="Leblanc O."/>
        </authorList>
    </citation>
    <scope>NUCLEOTIDE SEQUENCE [LARGE SCALE GENOMIC DNA]</scope>
    <source>
        <strain evidence="3">R1</strain>
        <tissue evidence="3">Leaf</tissue>
    </source>
</reference>
<keyword evidence="4" id="KW-1185">Reference proteome</keyword>
<name>A0AAQ3TE10_PASNO</name>
<dbReference type="GO" id="GO:0016020">
    <property type="term" value="C:membrane"/>
    <property type="evidence" value="ECO:0007669"/>
    <property type="project" value="TreeGrafter"/>
</dbReference>
<gene>
    <name evidence="3" type="ORF">U9M48_020075</name>
</gene>
<feature type="transmembrane region" description="Helical" evidence="2">
    <location>
        <begin position="275"/>
        <end position="295"/>
    </location>
</feature>
<keyword evidence="2" id="KW-1133">Transmembrane helix</keyword>
<protein>
    <submittedName>
        <fullName evidence="3">Uncharacterized protein</fullName>
    </submittedName>
</protein>
<evidence type="ECO:0000256" key="1">
    <source>
        <dbReference type="SAM" id="MobiDB-lite"/>
    </source>
</evidence>
<dbReference type="Proteomes" id="UP001341281">
    <property type="component" value="Chromosome 04"/>
</dbReference>
<dbReference type="PANTHER" id="PTHR12242:SF42">
    <property type="entry name" value="OS01G0295600 PROTEIN"/>
    <property type="match status" value="1"/>
</dbReference>
<dbReference type="EMBL" id="CP144748">
    <property type="protein sequence ID" value="WVZ71490.1"/>
    <property type="molecule type" value="Genomic_DNA"/>
</dbReference>
<organism evidence="3 4">
    <name type="scientific">Paspalum notatum var. saurae</name>
    <dbReference type="NCBI Taxonomy" id="547442"/>
    <lineage>
        <taxon>Eukaryota</taxon>
        <taxon>Viridiplantae</taxon>
        <taxon>Streptophyta</taxon>
        <taxon>Embryophyta</taxon>
        <taxon>Tracheophyta</taxon>
        <taxon>Spermatophyta</taxon>
        <taxon>Magnoliopsida</taxon>
        <taxon>Liliopsida</taxon>
        <taxon>Poales</taxon>
        <taxon>Poaceae</taxon>
        <taxon>PACMAD clade</taxon>
        <taxon>Panicoideae</taxon>
        <taxon>Andropogonodae</taxon>
        <taxon>Paspaleae</taxon>
        <taxon>Paspalinae</taxon>
        <taxon>Paspalum</taxon>
    </lineage>
</organism>
<sequence>MAQWQSFVCFAIVAASVAASLVAIIRRTTNRRPPPRPPRAAGSAAAAPWASCWSRVPPAWLLAFRATAAAALAAVLAWDLRTYDASIMLYYTEWTLVLEIGYFAAATAWSANGCLATHRRSRADDPESTDDGSHGRLLCRSGGADEQDPKPDGDDDDAWEGPAAGRLLGLLVQIGYQVTAGAVVLTDAVFWALIVPFISSAHFSLNAVMVCIHSLNLVFLLSETALNNLAFPWFRMAYFVLWTCLYVIVQWIAHLCGLTWWPYPFLSPTASSAPLWYLAMALLHFPCYLVYWLIVRAKSCCLVHMQAANRS</sequence>
<evidence type="ECO:0000313" key="4">
    <source>
        <dbReference type="Proteomes" id="UP001341281"/>
    </source>
</evidence>
<dbReference type="PANTHER" id="PTHR12242">
    <property type="entry name" value="OS02G0130600 PROTEIN-RELATED"/>
    <property type="match status" value="1"/>
</dbReference>
<keyword evidence="2" id="KW-0812">Transmembrane</keyword>
<proteinExistence type="predicted"/>
<dbReference type="AlphaFoldDB" id="A0AAQ3TE10"/>
<evidence type="ECO:0000313" key="3">
    <source>
        <dbReference type="EMBL" id="WVZ71490.1"/>
    </source>
</evidence>